<accession>A0A4C1VP18</accession>
<comment type="caution">
    <text evidence="2">The sequence shown here is derived from an EMBL/GenBank/DDBJ whole genome shotgun (WGS) entry which is preliminary data.</text>
</comment>
<dbReference type="EMBL" id="BGZK01000373">
    <property type="protein sequence ID" value="GBP39909.1"/>
    <property type="molecule type" value="Genomic_DNA"/>
</dbReference>
<organism evidence="2 3">
    <name type="scientific">Eumeta variegata</name>
    <name type="common">Bagworm moth</name>
    <name type="synonym">Eumeta japonica</name>
    <dbReference type="NCBI Taxonomy" id="151549"/>
    <lineage>
        <taxon>Eukaryota</taxon>
        <taxon>Metazoa</taxon>
        <taxon>Ecdysozoa</taxon>
        <taxon>Arthropoda</taxon>
        <taxon>Hexapoda</taxon>
        <taxon>Insecta</taxon>
        <taxon>Pterygota</taxon>
        <taxon>Neoptera</taxon>
        <taxon>Endopterygota</taxon>
        <taxon>Lepidoptera</taxon>
        <taxon>Glossata</taxon>
        <taxon>Ditrysia</taxon>
        <taxon>Tineoidea</taxon>
        <taxon>Psychidae</taxon>
        <taxon>Oiketicinae</taxon>
        <taxon>Eumeta</taxon>
    </lineage>
</organism>
<sequence>MVTGSSANEKVSSCKPGRLAMSSNLSEKKTYTPFNQVTDFRCYYHIGENGREIGESLVVSIQQASVGGSRSESPSIGNQEKYSKYGKNDTSLI</sequence>
<dbReference type="Proteomes" id="UP000299102">
    <property type="component" value="Unassembled WGS sequence"/>
</dbReference>
<dbReference type="AlphaFoldDB" id="A0A4C1VP18"/>
<feature type="region of interest" description="Disordered" evidence="1">
    <location>
        <begin position="64"/>
        <end position="93"/>
    </location>
</feature>
<protein>
    <submittedName>
        <fullName evidence="2">Uncharacterized protein</fullName>
    </submittedName>
</protein>
<reference evidence="2 3" key="1">
    <citation type="journal article" date="2019" name="Commun. Biol.">
        <title>The bagworm genome reveals a unique fibroin gene that provides high tensile strength.</title>
        <authorList>
            <person name="Kono N."/>
            <person name="Nakamura H."/>
            <person name="Ohtoshi R."/>
            <person name="Tomita M."/>
            <person name="Numata K."/>
            <person name="Arakawa K."/>
        </authorList>
    </citation>
    <scope>NUCLEOTIDE SEQUENCE [LARGE SCALE GENOMIC DNA]</scope>
</reference>
<evidence type="ECO:0000313" key="2">
    <source>
        <dbReference type="EMBL" id="GBP39909.1"/>
    </source>
</evidence>
<feature type="compositionally biased region" description="Polar residues" evidence="1">
    <location>
        <begin position="64"/>
        <end position="80"/>
    </location>
</feature>
<evidence type="ECO:0000313" key="3">
    <source>
        <dbReference type="Proteomes" id="UP000299102"/>
    </source>
</evidence>
<name>A0A4C1VP18_EUMVA</name>
<gene>
    <name evidence="2" type="ORF">EVAR_83046_1</name>
</gene>
<evidence type="ECO:0000256" key="1">
    <source>
        <dbReference type="SAM" id="MobiDB-lite"/>
    </source>
</evidence>
<keyword evidence="3" id="KW-1185">Reference proteome</keyword>
<proteinExistence type="predicted"/>